<dbReference type="STRING" id="395963.Bind_0895"/>
<sequence length="103" mass="11787">MPRRYTLEEERLFARLYELNKAVEILCDHKHGAYFETIIKVTAEFGMSVEAALSPKIAETMRAGLPLLEEGMDGKPVRRLKFFDGRFTLEWPYVKHALGKGGV</sequence>
<dbReference type="EMBL" id="CP001016">
    <property type="protein sequence ID" value="ACB94544.1"/>
    <property type="molecule type" value="Genomic_DNA"/>
</dbReference>
<gene>
    <name evidence="1" type="ordered locus">Bind_0895</name>
</gene>
<evidence type="ECO:0000313" key="1">
    <source>
        <dbReference type="EMBL" id="ACB94544.1"/>
    </source>
</evidence>
<dbReference type="HOGENOM" id="CLU_2258214_0_0_5"/>
<dbReference type="AlphaFoldDB" id="B2IHM3"/>
<accession>B2IHM3</accession>
<keyword evidence="2" id="KW-1185">Reference proteome</keyword>
<protein>
    <submittedName>
        <fullName evidence="1">Uncharacterized protein</fullName>
    </submittedName>
</protein>
<reference evidence="1 2" key="2">
    <citation type="journal article" date="2010" name="J. Bacteriol.">
        <title>Complete genome sequence of Beijerinckia indica subsp. indica.</title>
        <authorList>
            <person name="Tamas I."/>
            <person name="Dedysh S.N."/>
            <person name="Liesack W."/>
            <person name="Stott M.B."/>
            <person name="Alam M."/>
            <person name="Murrell J.C."/>
            <person name="Dunfield P.F."/>
        </authorList>
    </citation>
    <scope>NUCLEOTIDE SEQUENCE [LARGE SCALE GENOMIC DNA]</scope>
    <source>
        <strain evidence="2">ATCC 9039 / DSM 1715 / NCIMB 8712</strain>
    </source>
</reference>
<dbReference type="OrthoDB" id="8446943at2"/>
<dbReference type="eggNOG" id="ENOG50348V9">
    <property type="taxonomic scope" value="Bacteria"/>
</dbReference>
<proteinExistence type="predicted"/>
<reference evidence="2" key="1">
    <citation type="submission" date="2008-03" db="EMBL/GenBank/DDBJ databases">
        <title>Complete sequence of chromosome of Beijerinckia indica subsp. indica ATCC 9039.</title>
        <authorList>
            <consortium name="US DOE Joint Genome Institute"/>
            <person name="Copeland A."/>
            <person name="Lucas S."/>
            <person name="Lapidus A."/>
            <person name="Glavina del Rio T."/>
            <person name="Dalin E."/>
            <person name="Tice H."/>
            <person name="Bruce D."/>
            <person name="Goodwin L."/>
            <person name="Pitluck S."/>
            <person name="LaButti K."/>
            <person name="Schmutz J."/>
            <person name="Larimer F."/>
            <person name="Land M."/>
            <person name="Hauser L."/>
            <person name="Kyrpides N."/>
            <person name="Mikhailova N."/>
            <person name="Dunfield P.F."/>
            <person name="Dedysh S.N."/>
            <person name="Liesack W."/>
            <person name="Saw J.H."/>
            <person name="Alam M."/>
            <person name="Chen Y."/>
            <person name="Murrell J.C."/>
            <person name="Richardson P."/>
        </authorList>
    </citation>
    <scope>NUCLEOTIDE SEQUENCE [LARGE SCALE GENOMIC DNA]</scope>
    <source>
        <strain evidence="2">ATCC 9039 / DSM 1715 / NCIMB 8712</strain>
    </source>
</reference>
<dbReference type="RefSeq" id="WP_012383901.1">
    <property type="nucleotide sequence ID" value="NC_010581.1"/>
</dbReference>
<organism evidence="1 2">
    <name type="scientific">Beijerinckia indica subsp. indica (strain ATCC 9039 / DSM 1715 / NCIMB 8712)</name>
    <dbReference type="NCBI Taxonomy" id="395963"/>
    <lineage>
        <taxon>Bacteria</taxon>
        <taxon>Pseudomonadati</taxon>
        <taxon>Pseudomonadota</taxon>
        <taxon>Alphaproteobacteria</taxon>
        <taxon>Hyphomicrobiales</taxon>
        <taxon>Beijerinckiaceae</taxon>
        <taxon>Beijerinckia</taxon>
    </lineage>
</organism>
<name>B2IHM3_BEII9</name>
<dbReference type="Proteomes" id="UP000001695">
    <property type="component" value="Chromosome"/>
</dbReference>
<evidence type="ECO:0000313" key="2">
    <source>
        <dbReference type="Proteomes" id="UP000001695"/>
    </source>
</evidence>
<dbReference type="KEGG" id="bid:Bind_0895"/>